<feature type="region of interest" description="Disordered" evidence="1">
    <location>
        <begin position="130"/>
        <end position="152"/>
    </location>
</feature>
<sequence>MEIFVQKMTRSMMHRLVFALFLVLGSAEGGCTSAKEFCGKFNRKPGGSTCPTSHQQCGSCLDGYAAEDWTGGREADVCRPTGSSDRSADDLAPGETSQGTKLTIIVASILLGVGFILIIVGVWLGYKKRRKKPKRTDEESHGRSAGAPTFPDSWSSTSSFLFQGMPLPAPTRNGPQQLDGGMEALETGEGREIAQEEIPLVIHGFISGEPERLLKARPENWLEYQNNPHSAHNRFFTLDSDVFSSTTKISRKGTRIGEAVEIDHVREAHPRDANLVLLRGSIHQVEDGVQMEEERELAQNVLPPTRPMEESYSPA</sequence>
<dbReference type="Proteomes" id="UP000677054">
    <property type="component" value="Unassembled WGS sequence"/>
</dbReference>
<protein>
    <submittedName>
        <fullName evidence="4">Uncharacterized protein</fullName>
    </submittedName>
</protein>
<gene>
    <name evidence="4" type="ORF">DSTB1V02_LOCUS12772</name>
</gene>
<keyword evidence="3" id="KW-0732">Signal</keyword>
<name>A0A7R9AF09_9CRUS</name>
<evidence type="ECO:0000313" key="4">
    <source>
        <dbReference type="EMBL" id="CAD7253021.1"/>
    </source>
</evidence>
<feature type="signal peptide" evidence="3">
    <location>
        <begin position="1"/>
        <end position="27"/>
    </location>
</feature>
<proteinExistence type="predicted"/>
<keyword evidence="2" id="KW-1133">Transmembrane helix</keyword>
<evidence type="ECO:0000256" key="1">
    <source>
        <dbReference type="SAM" id="MobiDB-lite"/>
    </source>
</evidence>
<evidence type="ECO:0000313" key="5">
    <source>
        <dbReference type="Proteomes" id="UP000677054"/>
    </source>
</evidence>
<dbReference type="EMBL" id="CAJPEV010005170">
    <property type="protein sequence ID" value="CAG0902844.1"/>
    <property type="molecule type" value="Genomic_DNA"/>
</dbReference>
<evidence type="ECO:0000256" key="2">
    <source>
        <dbReference type="SAM" id="Phobius"/>
    </source>
</evidence>
<feature type="transmembrane region" description="Helical" evidence="2">
    <location>
        <begin position="102"/>
        <end position="126"/>
    </location>
</feature>
<feature type="region of interest" description="Disordered" evidence="1">
    <location>
        <begin position="75"/>
        <end position="96"/>
    </location>
</feature>
<dbReference type="EMBL" id="LR904687">
    <property type="protein sequence ID" value="CAD7253021.1"/>
    <property type="molecule type" value="Genomic_DNA"/>
</dbReference>
<dbReference type="AlphaFoldDB" id="A0A7R9AF09"/>
<accession>A0A7R9AF09</accession>
<keyword evidence="2" id="KW-0472">Membrane</keyword>
<keyword evidence="5" id="KW-1185">Reference proteome</keyword>
<feature type="chain" id="PRO_5036209861" evidence="3">
    <location>
        <begin position="28"/>
        <end position="315"/>
    </location>
</feature>
<reference evidence="4" key="1">
    <citation type="submission" date="2020-11" db="EMBL/GenBank/DDBJ databases">
        <authorList>
            <person name="Tran Van P."/>
        </authorList>
    </citation>
    <scope>NUCLEOTIDE SEQUENCE</scope>
</reference>
<organism evidence="4">
    <name type="scientific">Darwinula stevensoni</name>
    <dbReference type="NCBI Taxonomy" id="69355"/>
    <lineage>
        <taxon>Eukaryota</taxon>
        <taxon>Metazoa</taxon>
        <taxon>Ecdysozoa</taxon>
        <taxon>Arthropoda</taxon>
        <taxon>Crustacea</taxon>
        <taxon>Oligostraca</taxon>
        <taxon>Ostracoda</taxon>
        <taxon>Podocopa</taxon>
        <taxon>Podocopida</taxon>
        <taxon>Darwinulocopina</taxon>
        <taxon>Darwinuloidea</taxon>
        <taxon>Darwinulidae</taxon>
        <taxon>Darwinula</taxon>
    </lineage>
</organism>
<keyword evidence="2" id="KW-0812">Transmembrane</keyword>
<evidence type="ECO:0000256" key="3">
    <source>
        <dbReference type="SAM" id="SignalP"/>
    </source>
</evidence>